<feature type="chain" id="PRO_5045233087" evidence="1">
    <location>
        <begin position="16"/>
        <end position="129"/>
    </location>
</feature>
<keyword evidence="3" id="KW-1185">Reference proteome</keyword>
<organism evidence="2 3">
    <name type="scientific">Oikopleura dioica</name>
    <name type="common">Tunicate</name>
    <dbReference type="NCBI Taxonomy" id="34765"/>
    <lineage>
        <taxon>Eukaryota</taxon>
        <taxon>Metazoa</taxon>
        <taxon>Chordata</taxon>
        <taxon>Tunicata</taxon>
        <taxon>Appendicularia</taxon>
        <taxon>Copelata</taxon>
        <taxon>Oikopleuridae</taxon>
        <taxon>Oikopleura</taxon>
    </lineage>
</organism>
<gene>
    <name evidence="2" type="ORF">OKIOD_LOCUS1285</name>
</gene>
<evidence type="ECO:0000256" key="1">
    <source>
        <dbReference type="SAM" id="SignalP"/>
    </source>
</evidence>
<proteinExistence type="predicted"/>
<keyword evidence="1" id="KW-0732">Signal</keyword>
<name>A0ABN7RQP4_OIKDI</name>
<protein>
    <submittedName>
        <fullName evidence="2">Oidioi.mRNA.OKI2018_I69.PAR.g9727.t1.cds</fullName>
    </submittedName>
</protein>
<dbReference type="Proteomes" id="UP001158576">
    <property type="component" value="Chromosome PAR"/>
</dbReference>
<evidence type="ECO:0000313" key="3">
    <source>
        <dbReference type="Proteomes" id="UP001158576"/>
    </source>
</evidence>
<reference evidence="2 3" key="1">
    <citation type="submission" date="2021-04" db="EMBL/GenBank/DDBJ databases">
        <authorList>
            <person name="Bliznina A."/>
        </authorList>
    </citation>
    <scope>NUCLEOTIDE SEQUENCE [LARGE SCALE GENOMIC DNA]</scope>
</reference>
<evidence type="ECO:0000313" key="2">
    <source>
        <dbReference type="EMBL" id="CAG5080882.1"/>
    </source>
</evidence>
<dbReference type="EMBL" id="OU015568">
    <property type="protein sequence ID" value="CAG5080882.1"/>
    <property type="molecule type" value="Genomic_DNA"/>
</dbReference>
<feature type="signal peptide" evidence="1">
    <location>
        <begin position="1"/>
        <end position="15"/>
    </location>
</feature>
<accession>A0ABN7RQP4</accession>
<sequence length="129" mass="15101">MLVFKFFGLLAISSASKPVRKQNGVWKEFLDFDECEREGLTSDYGELEFISCGEYEPGKEGCNLHIECNDENLRGNKQWLLEKVRCRQFEFTKRGRAGQIRRANFFVFEKSPSVRVNRLLRPKRTNLCV</sequence>